<organism evidence="1 2">
    <name type="scientific">Toxocara canis</name>
    <name type="common">Canine roundworm</name>
    <dbReference type="NCBI Taxonomy" id="6265"/>
    <lineage>
        <taxon>Eukaryota</taxon>
        <taxon>Metazoa</taxon>
        <taxon>Ecdysozoa</taxon>
        <taxon>Nematoda</taxon>
        <taxon>Chromadorea</taxon>
        <taxon>Rhabditida</taxon>
        <taxon>Spirurina</taxon>
        <taxon>Ascaridomorpha</taxon>
        <taxon>Ascaridoidea</taxon>
        <taxon>Toxocaridae</taxon>
        <taxon>Toxocara</taxon>
    </lineage>
</organism>
<accession>A0A0B2VPY9</accession>
<reference evidence="1 2" key="1">
    <citation type="submission" date="2014-11" db="EMBL/GenBank/DDBJ databases">
        <title>Genetic blueprint of the zoonotic pathogen Toxocara canis.</title>
        <authorList>
            <person name="Zhu X.-Q."/>
            <person name="Korhonen P.K."/>
            <person name="Cai H."/>
            <person name="Young N.D."/>
            <person name="Nejsum P."/>
            <person name="von Samson-Himmelstjerna G."/>
            <person name="Boag P.R."/>
            <person name="Tan P."/>
            <person name="Li Q."/>
            <person name="Min J."/>
            <person name="Yang Y."/>
            <person name="Wang X."/>
            <person name="Fang X."/>
            <person name="Hall R.S."/>
            <person name="Hofmann A."/>
            <person name="Sternberg P.W."/>
            <person name="Jex A.R."/>
            <person name="Gasser R.B."/>
        </authorList>
    </citation>
    <scope>NUCLEOTIDE SEQUENCE [LARGE SCALE GENOMIC DNA]</scope>
    <source>
        <strain evidence="1">PN_DK_2014</strain>
    </source>
</reference>
<dbReference type="Proteomes" id="UP000031036">
    <property type="component" value="Unassembled WGS sequence"/>
</dbReference>
<feature type="non-terminal residue" evidence="1">
    <location>
        <position position="175"/>
    </location>
</feature>
<dbReference type="AlphaFoldDB" id="A0A0B2VPY9"/>
<keyword evidence="2" id="KW-1185">Reference proteome</keyword>
<sequence length="175" mass="19944">MVQTACSHKAHSLCDEQAHFVHFVSTNLHRWRSSPYPLQLSSMLFIVHFNLHRVLIPHFFLVCLMLQLAFPNRSNYPSNDHLQAQVIARMGTRRRYPEMGAIQRGLLSLYPSDIERVISANKARMLLGCMTEQNMIWAATKKLSEGAGRHKVLARKLLVECSTTCINAPTAPNIY</sequence>
<evidence type="ECO:0000313" key="1">
    <source>
        <dbReference type="EMBL" id="KHN83414.1"/>
    </source>
</evidence>
<comment type="caution">
    <text evidence="1">The sequence shown here is derived from an EMBL/GenBank/DDBJ whole genome shotgun (WGS) entry which is preliminary data.</text>
</comment>
<evidence type="ECO:0000313" key="2">
    <source>
        <dbReference type="Proteomes" id="UP000031036"/>
    </source>
</evidence>
<gene>
    <name evidence="1" type="ORF">Tcan_00608</name>
</gene>
<proteinExistence type="predicted"/>
<dbReference type="EMBL" id="JPKZ01001197">
    <property type="protein sequence ID" value="KHN83414.1"/>
    <property type="molecule type" value="Genomic_DNA"/>
</dbReference>
<protein>
    <submittedName>
        <fullName evidence="1">Uncharacterized protein</fullName>
    </submittedName>
</protein>
<name>A0A0B2VPY9_TOXCA</name>